<evidence type="ECO:0000313" key="1">
    <source>
        <dbReference type="EMBL" id="UNI16775.1"/>
    </source>
</evidence>
<sequence>MPLTKAFATKGLAIYVDNPQSAYKPGDTITGRVARQVPMAVGADHVSITIHLHGCAFAKLVEWSDHTGESQRSFHCAFPPLASADTLVQLHDGPLHIPRTVDGLSIDQIDVKRQRDQTVGQSWPFAITIPRQTAAGAVEKSRAGIAFFVPVDKDGHVPAHPLPASTYRERTESGPGEFKSGFIEYFLKATLTAAHGGSGSEAIHLVTIGT</sequence>
<organism evidence="1 2">
    <name type="scientific">Purpureocillium takamizusanense</name>
    <dbReference type="NCBI Taxonomy" id="2060973"/>
    <lineage>
        <taxon>Eukaryota</taxon>
        <taxon>Fungi</taxon>
        <taxon>Dikarya</taxon>
        <taxon>Ascomycota</taxon>
        <taxon>Pezizomycotina</taxon>
        <taxon>Sordariomycetes</taxon>
        <taxon>Hypocreomycetidae</taxon>
        <taxon>Hypocreales</taxon>
        <taxon>Ophiocordycipitaceae</taxon>
        <taxon>Purpureocillium</taxon>
    </lineage>
</organism>
<dbReference type="GeneID" id="72065140"/>
<dbReference type="InterPro" id="IPR014752">
    <property type="entry name" value="Arrestin-like_C"/>
</dbReference>
<evidence type="ECO:0000313" key="2">
    <source>
        <dbReference type="Proteomes" id="UP000829364"/>
    </source>
</evidence>
<dbReference type="Gene3D" id="2.60.40.640">
    <property type="match status" value="1"/>
</dbReference>
<proteinExistence type="predicted"/>
<evidence type="ECO:0008006" key="3">
    <source>
        <dbReference type="Google" id="ProtNLM"/>
    </source>
</evidence>
<dbReference type="RefSeq" id="XP_047840256.1">
    <property type="nucleotide sequence ID" value="XM_047984282.1"/>
</dbReference>
<accession>A0A9Q8V871</accession>
<name>A0A9Q8V871_9HYPO</name>
<dbReference type="OrthoDB" id="2333384at2759"/>
<dbReference type="AlphaFoldDB" id="A0A9Q8V871"/>
<dbReference type="Proteomes" id="UP000829364">
    <property type="component" value="Chromosome 2"/>
</dbReference>
<gene>
    <name evidence="1" type="ORF">JDV02_003180</name>
</gene>
<protein>
    <recommendedName>
        <fullName evidence="3">Arrestin-like N-terminal domain-containing protein</fullName>
    </recommendedName>
</protein>
<keyword evidence="2" id="KW-1185">Reference proteome</keyword>
<dbReference type="KEGG" id="ptkz:JDV02_003180"/>
<dbReference type="EMBL" id="CP086355">
    <property type="protein sequence ID" value="UNI16775.1"/>
    <property type="molecule type" value="Genomic_DNA"/>
</dbReference>
<reference evidence="1" key="1">
    <citation type="submission" date="2021-11" db="EMBL/GenBank/DDBJ databases">
        <title>Purpureocillium_takamizusanense_genome.</title>
        <authorList>
            <person name="Nguyen N.-H."/>
        </authorList>
    </citation>
    <scope>NUCLEOTIDE SEQUENCE</scope>
    <source>
        <strain evidence="1">PT3</strain>
    </source>
</reference>